<dbReference type="GO" id="GO:0016787">
    <property type="term" value="F:hydrolase activity"/>
    <property type="evidence" value="ECO:0007669"/>
    <property type="project" value="UniProtKB-KW"/>
</dbReference>
<evidence type="ECO:0000313" key="5">
    <source>
        <dbReference type="Proteomes" id="UP000323257"/>
    </source>
</evidence>
<evidence type="ECO:0000256" key="1">
    <source>
        <dbReference type="ARBA" id="ARBA00006625"/>
    </source>
</evidence>
<dbReference type="EMBL" id="VNHS01000006">
    <property type="protein sequence ID" value="TYP74133.1"/>
    <property type="molecule type" value="Genomic_DNA"/>
</dbReference>
<feature type="domain" description="Choloylglycine hydrolase/NAAA C-terminal" evidence="3">
    <location>
        <begin position="2"/>
        <end position="315"/>
    </location>
</feature>
<comment type="caution">
    <text evidence="4">The sequence shown here is derived from an EMBL/GenBank/DDBJ whole genome shotgun (WGS) entry which is preliminary data.</text>
</comment>
<dbReference type="SUPFAM" id="SSF56235">
    <property type="entry name" value="N-terminal nucleophile aminohydrolases (Ntn hydrolases)"/>
    <property type="match status" value="1"/>
</dbReference>
<gene>
    <name evidence="4" type="ORF">BCM02_106414</name>
</gene>
<evidence type="ECO:0000313" key="4">
    <source>
        <dbReference type="EMBL" id="TYP74133.1"/>
    </source>
</evidence>
<dbReference type="Proteomes" id="UP000323257">
    <property type="component" value="Unassembled WGS sequence"/>
</dbReference>
<dbReference type="OrthoDB" id="8617387at2"/>
<name>A0A5S5C817_9BACL</name>
<keyword evidence="5" id="KW-1185">Reference proteome</keyword>
<protein>
    <submittedName>
        <fullName evidence="4">Choloylglycine hydrolase</fullName>
    </submittedName>
</protein>
<dbReference type="InterPro" id="IPR029055">
    <property type="entry name" value="Ntn_hydrolases_N"/>
</dbReference>
<proteinExistence type="inferred from homology"/>
<evidence type="ECO:0000256" key="2">
    <source>
        <dbReference type="ARBA" id="ARBA00022801"/>
    </source>
</evidence>
<organism evidence="4 5">
    <name type="scientific">Paenibacillus methanolicus</name>
    <dbReference type="NCBI Taxonomy" id="582686"/>
    <lineage>
        <taxon>Bacteria</taxon>
        <taxon>Bacillati</taxon>
        <taxon>Bacillota</taxon>
        <taxon>Bacilli</taxon>
        <taxon>Bacillales</taxon>
        <taxon>Paenibacillaceae</taxon>
        <taxon>Paenibacillus</taxon>
    </lineage>
</organism>
<dbReference type="InterPro" id="IPR029132">
    <property type="entry name" value="CBAH/NAAA_C"/>
</dbReference>
<dbReference type="RefSeq" id="WP_148930530.1">
    <property type="nucleotide sequence ID" value="NZ_VNHS01000006.1"/>
</dbReference>
<reference evidence="4 5" key="1">
    <citation type="submission" date="2019-07" db="EMBL/GenBank/DDBJ databases">
        <title>Genomic Encyclopedia of Type Strains, Phase III (KMG-III): the genomes of soil and plant-associated and newly described type strains.</title>
        <authorList>
            <person name="Whitman W."/>
        </authorList>
    </citation>
    <scope>NUCLEOTIDE SEQUENCE [LARGE SCALE GENOMIC DNA]</scope>
    <source>
        <strain evidence="4 5">BL24</strain>
    </source>
</reference>
<dbReference type="PANTHER" id="PTHR35527">
    <property type="entry name" value="CHOLOYLGLYCINE HYDROLASE"/>
    <property type="match status" value="1"/>
</dbReference>
<keyword evidence="2 4" id="KW-0378">Hydrolase</keyword>
<comment type="similarity">
    <text evidence="1">Belongs to the peptidase C59 family.</text>
</comment>
<sequence>MCTNLMLRTDTPGHPVISARTLDFGQKIPTYATIMPRGQSFPRIAAPGALSWRSTYGYAGMALEIAGLPAASYIDGLNEAGLSAAALWLPGSSYPTPDQAGGRPTIYSIELVEWILGCFGTVDEVKEALAQVTVLDIRRVAPGYSKPPLHYIVSDAAGRSLIVEFMGQSMQLYTCGNGVLTNAPSYDWQLINLSNYENISLVNSPRIWWGQELNGSGQLGLPGDPTPPSRFVRATALQQSGYGPSNEQHGVGLANQLIRSLAVPYGTILPAAPGGDGDHTQWAVIRDHRRRDYYFWSAFNPTLFKISLASLDLSAISPKRTPVDQPNWHVDL</sequence>
<dbReference type="PANTHER" id="PTHR35527:SF2">
    <property type="entry name" value="HYDROLASE"/>
    <property type="match status" value="1"/>
</dbReference>
<dbReference type="InterPro" id="IPR052193">
    <property type="entry name" value="Peptidase_C59"/>
</dbReference>
<evidence type="ECO:0000259" key="3">
    <source>
        <dbReference type="Pfam" id="PF02275"/>
    </source>
</evidence>
<dbReference type="AlphaFoldDB" id="A0A5S5C817"/>
<dbReference type="Gene3D" id="3.60.60.10">
    <property type="entry name" value="Penicillin V Acylase, Chain A"/>
    <property type="match status" value="1"/>
</dbReference>
<accession>A0A5S5C817</accession>
<dbReference type="Pfam" id="PF02275">
    <property type="entry name" value="CBAH"/>
    <property type="match status" value="1"/>
</dbReference>